<dbReference type="Pfam" id="PF02458">
    <property type="entry name" value="Transferase"/>
    <property type="match status" value="1"/>
</dbReference>
<keyword evidence="3" id="KW-1185">Reference proteome</keyword>
<evidence type="ECO:0000313" key="3">
    <source>
        <dbReference type="Proteomes" id="UP000738349"/>
    </source>
</evidence>
<dbReference type="InterPro" id="IPR023213">
    <property type="entry name" value="CAT-like_dom_sf"/>
</dbReference>
<accession>A0A9P9FVI2</accession>
<reference evidence="2" key="1">
    <citation type="journal article" date="2021" name="Nat. Commun.">
        <title>Genetic determinants of endophytism in the Arabidopsis root mycobiome.</title>
        <authorList>
            <person name="Mesny F."/>
            <person name="Miyauchi S."/>
            <person name="Thiergart T."/>
            <person name="Pickel B."/>
            <person name="Atanasova L."/>
            <person name="Karlsson M."/>
            <person name="Huettel B."/>
            <person name="Barry K.W."/>
            <person name="Haridas S."/>
            <person name="Chen C."/>
            <person name="Bauer D."/>
            <person name="Andreopoulos W."/>
            <person name="Pangilinan J."/>
            <person name="LaButti K."/>
            <person name="Riley R."/>
            <person name="Lipzen A."/>
            <person name="Clum A."/>
            <person name="Drula E."/>
            <person name="Henrissat B."/>
            <person name="Kohler A."/>
            <person name="Grigoriev I.V."/>
            <person name="Martin F.M."/>
            <person name="Hacquard S."/>
        </authorList>
    </citation>
    <scope>NUCLEOTIDE SEQUENCE</scope>
    <source>
        <strain evidence="2">MPI-CAGE-AT-0147</strain>
    </source>
</reference>
<name>A0A9P9FVI2_9HYPO</name>
<evidence type="ECO:0000256" key="1">
    <source>
        <dbReference type="ARBA" id="ARBA00022679"/>
    </source>
</evidence>
<dbReference type="OrthoDB" id="444127at2759"/>
<gene>
    <name evidence="2" type="ORF">EDB81DRAFT_49698</name>
</gene>
<dbReference type="PANTHER" id="PTHR31642:SF310">
    <property type="entry name" value="FATTY ALCOHOL:CAFFEOYL-COA ACYLTRANSFERASE"/>
    <property type="match status" value="1"/>
</dbReference>
<evidence type="ECO:0000313" key="2">
    <source>
        <dbReference type="EMBL" id="KAH7176747.1"/>
    </source>
</evidence>
<dbReference type="EMBL" id="JAGMUV010000001">
    <property type="protein sequence ID" value="KAH7176747.1"/>
    <property type="molecule type" value="Genomic_DNA"/>
</dbReference>
<dbReference type="Proteomes" id="UP000738349">
    <property type="component" value="Unassembled WGS sequence"/>
</dbReference>
<dbReference type="AlphaFoldDB" id="A0A9P9FVI2"/>
<proteinExistence type="predicted"/>
<comment type="caution">
    <text evidence="2">The sequence shown here is derived from an EMBL/GenBank/DDBJ whole genome shotgun (WGS) entry which is preliminary data.</text>
</comment>
<protein>
    <submittedName>
        <fullName evidence="2">Transferase family protein</fullName>
    </submittedName>
</protein>
<organism evidence="2 3">
    <name type="scientific">Dactylonectria macrodidyma</name>
    <dbReference type="NCBI Taxonomy" id="307937"/>
    <lineage>
        <taxon>Eukaryota</taxon>
        <taxon>Fungi</taxon>
        <taxon>Dikarya</taxon>
        <taxon>Ascomycota</taxon>
        <taxon>Pezizomycotina</taxon>
        <taxon>Sordariomycetes</taxon>
        <taxon>Hypocreomycetidae</taxon>
        <taxon>Hypocreales</taxon>
        <taxon>Nectriaceae</taxon>
        <taxon>Dactylonectria</taxon>
    </lineage>
</organism>
<dbReference type="GO" id="GO:0016747">
    <property type="term" value="F:acyltransferase activity, transferring groups other than amino-acyl groups"/>
    <property type="evidence" value="ECO:0007669"/>
    <property type="project" value="TreeGrafter"/>
</dbReference>
<dbReference type="InterPro" id="IPR050317">
    <property type="entry name" value="Plant_Fungal_Acyltransferase"/>
</dbReference>
<keyword evidence="1 2" id="KW-0808">Transferase</keyword>
<dbReference type="Gene3D" id="3.30.559.10">
    <property type="entry name" value="Chloramphenicol acetyltransferase-like domain"/>
    <property type="match status" value="2"/>
</dbReference>
<dbReference type="PANTHER" id="PTHR31642">
    <property type="entry name" value="TRICHOTHECENE 3-O-ACETYLTRANSFERASE"/>
    <property type="match status" value="1"/>
</dbReference>
<sequence length="547" mass="60310">MPSFEISVTQTERLLPRTTSTSEQATPLSILDATTANFALTNAIWLFERPSGIDKQSFNSLDHLRQSLRATLDIYPQWCGRLKAVRTIDGTVDDEAKHFPPHARRYGRVYVHYGTSHDQGVEFVTARSLATLDDLYSLSRTTNQPLWNRQTVPLKDFAPSTAIASALKPDMPNEGGLHLPLLAIQITELACGGFILAAKITHPLADISTLVRFVKDWAQISSSTISGSPETILSPVFDPARLDALAAGDINAGEPDTALIEHTNSLPLHRYDWWAASTNAPWPTNIPDVFQGEDLTPVGQAMPWSEWNVSAPVSNYLIHLSHDQVELLYKHANNDLSHKLSRHDAVVAHIWSCIVRARNLKEDTGPVHCDLVLGVRPAFQLGDAFVGSPVIMMNVEMPGMEVAATTGSRHDAESVLLWPIAQRVRDTIRRIGDPVHLAAHLHRLAYEKSPQRVWQAFLGRRHILVTSWARAGIYDVDFGLGSSIRYADGVVPDMDGNILIKEAPPSLDAASSSPQSWTGNGVDVSVHICAEDMQRLLQDPLLLPKLP</sequence>